<comment type="caution">
    <text evidence="1">The sequence shown here is derived from an EMBL/GenBank/DDBJ whole genome shotgun (WGS) entry which is preliminary data.</text>
</comment>
<dbReference type="AlphaFoldDB" id="A0A645DIG8"/>
<name>A0A645DIG8_9ZZZZ</name>
<accession>A0A645DIG8</accession>
<protein>
    <submittedName>
        <fullName evidence="1">Uncharacterized protein</fullName>
    </submittedName>
</protein>
<dbReference type="SUPFAM" id="SSF50939">
    <property type="entry name" value="Sialidases"/>
    <property type="match status" value="1"/>
</dbReference>
<dbReference type="EMBL" id="VSSQ01036732">
    <property type="protein sequence ID" value="MPM89280.1"/>
    <property type="molecule type" value="Genomic_DNA"/>
</dbReference>
<sequence length="316" mass="34287">MYFLYNGSGYIGSSYDGQSFSPVYAPDISRKCVNSVLVQNKLIAFSGGVADVRKLTSTDGFYWDYSVIDVSGSPTQVNPLRTCYDNGIIVSAGFWYDGTTYKPLTITSNDYGVTQTVNIIESLSGKRFLDMAAGLGVFVAVGQSNVIAWSNDGESWTDCTPAGTSADYITVTFDGTLFHAYSATTKHHAYSADGKTWTKTTFTTSAALIDAVTYGTSSHSGNLYQVGVDALQASVVVESLDGDVNQELAPEYEIDYNIGDVIDTLDPVRNIAATKRVYSVDHIIDKDNDYAIVPKLGKDFLTLRQLIAKEIKNNGI</sequence>
<dbReference type="InterPro" id="IPR036278">
    <property type="entry name" value="Sialidase_sf"/>
</dbReference>
<dbReference type="SUPFAM" id="SSF110296">
    <property type="entry name" value="Oligoxyloglucan reducing end-specific cellobiohydrolase"/>
    <property type="match status" value="1"/>
</dbReference>
<organism evidence="1">
    <name type="scientific">bioreactor metagenome</name>
    <dbReference type="NCBI Taxonomy" id="1076179"/>
    <lineage>
        <taxon>unclassified sequences</taxon>
        <taxon>metagenomes</taxon>
        <taxon>ecological metagenomes</taxon>
    </lineage>
</organism>
<evidence type="ECO:0000313" key="1">
    <source>
        <dbReference type="EMBL" id="MPM89280.1"/>
    </source>
</evidence>
<proteinExistence type="predicted"/>
<gene>
    <name evidence="1" type="ORF">SDC9_136388</name>
</gene>
<reference evidence="1" key="1">
    <citation type="submission" date="2019-08" db="EMBL/GenBank/DDBJ databases">
        <authorList>
            <person name="Kucharzyk K."/>
            <person name="Murdoch R.W."/>
            <person name="Higgins S."/>
            <person name="Loffler F."/>
        </authorList>
    </citation>
    <scope>NUCLEOTIDE SEQUENCE</scope>
</reference>